<dbReference type="InParanoid" id="A0A165I7Y9"/>
<evidence type="ECO:0000313" key="7">
    <source>
        <dbReference type="EMBL" id="KZV93030.1"/>
    </source>
</evidence>
<keyword evidence="2 4" id="KW-0863">Zinc-finger</keyword>
<dbReference type="STRING" id="1314781.A0A165I7Y9"/>
<dbReference type="Proteomes" id="UP000077266">
    <property type="component" value="Unassembled WGS sequence"/>
</dbReference>
<dbReference type="AlphaFoldDB" id="A0A165I7Y9"/>
<dbReference type="InterPro" id="IPR002893">
    <property type="entry name" value="Znf_MYND"/>
</dbReference>
<organism evidence="7 8">
    <name type="scientific">Exidia glandulosa HHB12029</name>
    <dbReference type="NCBI Taxonomy" id="1314781"/>
    <lineage>
        <taxon>Eukaryota</taxon>
        <taxon>Fungi</taxon>
        <taxon>Dikarya</taxon>
        <taxon>Basidiomycota</taxon>
        <taxon>Agaricomycotina</taxon>
        <taxon>Agaricomycetes</taxon>
        <taxon>Auriculariales</taxon>
        <taxon>Exidiaceae</taxon>
        <taxon>Exidia</taxon>
    </lineage>
</organism>
<evidence type="ECO:0000313" key="8">
    <source>
        <dbReference type="Proteomes" id="UP000077266"/>
    </source>
</evidence>
<evidence type="ECO:0000256" key="2">
    <source>
        <dbReference type="ARBA" id="ARBA00022771"/>
    </source>
</evidence>
<dbReference type="Pfam" id="PF01753">
    <property type="entry name" value="zf-MYND"/>
    <property type="match status" value="1"/>
</dbReference>
<evidence type="ECO:0000256" key="3">
    <source>
        <dbReference type="ARBA" id="ARBA00022833"/>
    </source>
</evidence>
<gene>
    <name evidence="7" type="ORF">EXIGLDRAFT_749365</name>
</gene>
<protein>
    <recommendedName>
        <fullName evidence="6">MYND-type domain-containing protein</fullName>
    </recommendedName>
</protein>
<evidence type="ECO:0000256" key="5">
    <source>
        <dbReference type="SAM" id="MobiDB-lite"/>
    </source>
</evidence>
<dbReference type="PROSITE" id="PS50865">
    <property type="entry name" value="ZF_MYND_2"/>
    <property type="match status" value="1"/>
</dbReference>
<feature type="domain" description="MYND-type" evidence="6">
    <location>
        <begin position="483"/>
        <end position="526"/>
    </location>
</feature>
<proteinExistence type="predicted"/>
<dbReference type="GO" id="GO:0008270">
    <property type="term" value="F:zinc ion binding"/>
    <property type="evidence" value="ECO:0007669"/>
    <property type="project" value="UniProtKB-KW"/>
</dbReference>
<keyword evidence="8" id="KW-1185">Reference proteome</keyword>
<dbReference type="SUPFAM" id="SSF144232">
    <property type="entry name" value="HIT/MYND zinc finger-like"/>
    <property type="match status" value="1"/>
</dbReference>
<name>A0A165I7Y9_EXIGL</name>
<dbReference type="OrthoDB" id="341421at2759"/>
<sequence length="585" mass="65518">MTPAIQATTPLVLARMGKKHEYHGVRVPVLAESYERCVECIMVCFAIISLGPNTLSNAQIVRYNHHDFLDICMRFLTIPRAAKQHDAADNLIQICTCLNDDSPLIDALLETYYNDVPAQRIERPAGKKQKNTSVRGSGDLDTMSDERELEYEEAYLRGEIGNFLDILHEYRSHEFEWGNSLDDVLRNVSDYVSAPLQPFHDRRDLHKFKDTGKRRMWPARAEHLLPFGPRDTIAGLGWTALRSLCWPSTGIAAVIPDVVKGPTVIAVVDSCLPAAFVVLGATGISDLKKLLVDSRSPGRNVVLDSISLLVRTSHLSLLGAAMLSMSVPNLRQLNARSLEQTGGLTDIHHVSNAWIIALGLFVGLDNYPVAADTRQRCLRHFTRLCVALHHALGFASVEPPDPSLEPEWLLHQRRGDVKRTTELIRDAAFDLLLSDTGIRNLDIVYEVQRLASGWASTTRSLVGAAFLLFYKLSERRCWAVSGGTYCTTSRALNPDRFKRCAECWHVRYCSRECQKAAWREEHKRICAVVRRVSDILRVPRELDAKESSAVHDLMEATAAENWTPALIADLEKLASHFEPILDSVA</sequence>
<dbReference type="Gene3D" id="6.10.140.2220">
    <property type="match status" value="1"/>
</dbReference>
<evidence type="ECO:0000256" key="4">
    <source>
        <dbReference type="PROSITE-ProRule" id="PRU00134"/>
    </source>
</evidence>
<dbReference type="EMBL" id="KV425997">
    <property type="protein sequence ID" value="KZV93030.1"/>
    <property type="molecule type" value="Genomic_DNA"/>
</dbReference>
<evidence type="ECO:0000256" key="1">
    <source>
        <dbReference type="ARBA" id="ARBA00022723"/>
    </source>
</evidence>
<feature type="region of interest" description="Disordered" evidence="5">
    <location>
        <begin position="122"/>
        <end position="145"/>
    </location>
</feature>
<keyword evidence="1" id="KW-0479">Metal-binding</keyword>
<accession>A0A165I7Y9</accession>
<reference evidence="7 8" key="1">
    <citation type="journal article" date="2016" name="Mol. Biol. Evol.">
        <title>Comparative Genomics of Early-Diverging Mushroom-Forming Fungi Provides Insights into the Origins of Lignocellulose Decay Capabilities.</title>
        <authorList>
            <person name="Nagy L.G."/>
            <person name="Riley R."/>
            <person name="Tritt A."/>
            <person name="Adam C."/>
            <person name="Daum C."/>
            <person name="Floudas D."/>
            <person name="Sun H."/>
            <person name="Yadav J.S."/>
            <person name="Pangilinan J."/>
            <person name="Larsson K.H."/>
            <person name="Matsuura K."/>
            <person name="Barry K."/>
            <person name="Labutti K."/>
            <person name="Kuo R."/>
            <person name="Ohm R.A."/>
            <person name="Bhattacharya S.S."/>
            <person name="Shirouzu T."/>
            <person name="Yoshinaga Y."/>
            <person name="Martin F.M."/>
            <person name="Grigoriev I.V."/>
            <person name="Hibbett D.S."/>
        </authorList>
    </citation>
    <scope>NUCLEOTIDE SEQUENCE [LARGE SCALE GENOMIC DNA]</scope>
    <source>
        <strain evidence="7 8">HHB12029</strain>
    </source>
</reference>
<keyword evidence="3" id="KW-0862">Zinc</keyword>
<evidence type="ECO:0000259" key="6">
    <source>
        <dbReference type="PROSITE" id="PS50865"/>
    </source>
</evidence>